<dbReference type="KEGG" id="emi:Emin_0015"/>
<dbReference type="STRING" id="445932.Emin_0015"/>
<gene>
    <name evidence="7" type="ordered locus">Emin_0015</name>
</gene>
<dbReference type="SUPFAM" id="SSF54523">
    <property type="entry name" value="Pili subunits"/>
    <property type="match status" value="1"/>
</dbReference>
<keyword evidence="4 6" id="KW-1133">Transmembrane helix</keyword>
<keyword evidence="3 6" id="KW-0812">Transmembrane</keyword>
<keyword evidence="2" id="KW-0488">Methylation</keyword>
<dbReference type="EMBL" id="CP001055">
    <property type="protein sequence ID" value="ACC97583.1"/>
    <property type="molecule type" value="Genomic_DNA"/>
</dbReference>
<evidence type="ECO:0000256" key="5">
    <source>
        <dbReference type="ARBA" id="ARBA00023136"/>
    </source>
</evidence>
<accession>B2KAN7</accession>
<dbReference type="Gene3D" id="3.30.700.10">
    <property type="entry name" value="Glycoprotein, Type 4 Pilin"/>
    <property type="match status" value="1"/>
</dbReference>
<organism evidence="7 8">
    <name type="scientific">Elusimicrobium minutum (strain Pei191)</name>
    <dbReference type="NCBI Taxonomy" id="445932"/>
    <lineage>
        <taxon>Bacteria</taxon>
        <taxon>Pseudomonadati</taxon>
        <taxon>Elusimicrobiota</taxon>
        <taxon>Elusimicrobia</taxon>
        <taxon>Elusimicrobiales</taxon>
        <taxon>Elusimicrobiaceae</taxon>
        <taxon>Elusimicrobium</taxon>
    </lineage>
</organism>
<keyword evidence="8" id="KW-1185">Reference proteome</keyword>
<proteinExistence type="predicted"/>
<dbReference type="PANTHER" id="PTHR30093">
    <property type="entry name" value="GENERAL SECRETION PATHWAY PROTEIN G"/>
    <property type="match status" value="1"/>
</dbReference>
<dbReference type="Pfam" id="PF07963">
    <property type="entry name" value="N_methyl"/>
    <property type="match status" value="1"/>
</dbReference>
<dbReference type="AlphaFoldDB" id="B2KAN7"/>
<evidence type="ECO:0000256" key="4">
    <source>
        <dbReference type="ARBA" id="ARBA00022989"/>
    </source>
</evidence>
<name>B2KAN7_ELUMP</name>
<dbReference type="PANTHER" id="PTHR30093:SF44">
    <property type="entry name" value="TYPE II SECRETION SYSTEM CORE PROTEIN G"/>
    <property type="match status" value="1"/>
</dbReference>
<dbReference type="Proteomes" id="UP000001029">
    <property type="component" value="Chromosome"/>
</dbReference>
<evidence type="ECO:0000256" key="6">
    <source>
        <dbReference type="SAM" id="Phobius"/>
    </source>
</evidence>
<keyword evidence="5 6" id="KW-0472">Membrane</keyword>
<dbReference type="NCBIfam" id="TIGR02532">
    <property type="entry name" value="IV_pilin_GFxxxE"/>
    <property type="match status" value="1"/>
</dbReference>
<dbReference type="RefSeq" id="WP_012414198.1">
    <property type="nucleotide sequence ID" value="NC_010644.1"/>
</dbReference>
<dbReference type="InterPro" id="IPR045584">
    <property type="entry name" value="Pilin-like"/>
</dbReference>
<evidence type="ECO:0000256" key="3">
    <source>
        <dbReference type="ARBA" id="ARBA00022692"/>
    </source>
</evidence>
<evidence type="ECO:0000256" key="1">
    <source>
        <dbReference type="ARBA" id="ARBA00004167"/>
    </source>
</evidence>
<reference evidence="7 8" key="1">
    <citation type="journal article" date="2009" name="Appl. Environ. Microbiol.">
        <title>Genomic analysis of 'Elusimicrobium minutum,' the first cultivated representative of the phylum 'Elusimicrobia' (formerly termite group 1).</title>
        <authorList>
            <person name="Herlemann D.P.R."/>
            <person name="Geissinger O."/>
            <person name="Ikeda-Ohtsubo W."/>
            <person name="Kunin V."/>
            <person name="Sun H."/>
            <person name="Lapidus A."/>
            <person name="Hugenholtz P."/>
            <person name="Brune A."/>
        </authorList>
    </citation>
    <scope>NUCLEOTIDE SEQUENCE [LARGE SCALE GENOMIC DNA]</scope>
    <source>
        <strain evidence="7 8">Pei191</strain>
    </source>
</reference>
<feature type="transmembrane region" description="Helical" evidence="6">
    <location>
        <begin position="21"/>
        <end position="42"/>
    </location>
</feature>
<dbReference type="GO" id="GO:0016020">
    <property type="term" value="C:membrane"/>
    <property type="evidence" value="ECO:0007669"/>
    <property type="project" value="UniProtKB-SubCell"/>
</dbReference>
<evidence type="ECO:0000313" key="7">
    <source>
        <dbReference type="EMBL" id="ACC97583.1"/>
    </source>
</evidence>
<dbReference type="HOGENOM" id="CLU_091705_3_0_0"/>
<sequence>MKQKYPIYCFIVCFLHTKNKAFTLIELLVVVLIIGILAAIAVPQYQKAVQKSRLAEALVLVKAVADAQRRHFLANGEYTIDFESLDIDVSGGPANAQTGSQTKKVGNNLSLQLRGEKGLKAGNGFYVMGGIMNAAKDGTPLAVRWMPDEEALVCTAYGTDQSAIAVCKTFGKEIPCPATIATSGYNFTCISIN</sequence>
<protein>
    <submittedName>
        <fullName evidence="7">PilE-like protein</fullName>
    </submittedName>
</protein>
<dbReference type="InterPro" id="IPR012902">
    <property type="entry name" value="N_methyl_site"/>
</dbReference>
<evidence type="ECO:0000256" key="2">
    <source>
        <dbReference type="ARBA" id="ARBA00022481"/>
    </source>
</evidence>
<evidence type="ECO:0000313" key="8">
    <source>
        <dbReference type="Proteomes" id="UP000001029"/>
    </source>
</evidence>
<comment type="subcellular location">
    <subcellularLocation>
        <location evidence="1">Membrane</location>
        <topology evidence="1">Single-pass membrane protein</topology>
    </subcellularLocation>
</comment>